<name>A0ABR4C9K8_9HELO</name>
<dbReference type="EMBL" id="JAZHXI010000011">
    <property type="protein sequence ID" value="KAL2066613.1"/>
    <property type="molecule type" value="Genomic_DNA"/>
</dbReference>
<dbReference type="Proteomes" id="UP001595075">
    <property type="component" value="Unassembled WGS sequence"/>
</dbReference>
<dbReference type="InterPro" id="IPR036397">
    <property type="entry name" value="RNaseH_sf"/>
</dbReference>
<accession>A0ABR4C9K8</accession>
<sequence>MNGDEGTGERIFNPASYFLGPNRIESLEQSSDIIHHILHRDKTLGLSRLVFNNLKARRKIDRTLIVDISSLVVAVDAAVTVLPALPLSPAQERIPTNGSLQTQNEVKTPSLAQSGIRILTRGEPDTRTRASYGIYFGAGSVHNMSGVVTAVGSIAGSVPTKETAILKGCTVLLNHILSDNVSTLSTPSAAQPLANVVILTSSPYLTRCLSSYIQVWEKNGYVDSRGMFVENATELRDLESVVQRCEDVGLRVCFWLVEGSGGKEEMGGLSEARKLAEGVEIADEGEKIVEETKKNEMAEGIDEKNKGRNFGRNGEVKNEGELRRVGGIGSWNGNRTQPLIETPEKFDGRQQVRKDVNILLTEEDMYDMEALELELENGFASF</sequence>
<evidence type="ECO:0000313" key="1">
    <source>
        <dbReference type="EMBL" id="KAL2066613.1"/>
    </source>
</evidence>
<organism evidence="1 2">
    <name type="scientific">Oculimacula yallundae</name>
    <dbReference type="NCBI Taxonomy" id="86028"/>
    <lineage>
        <taxon>Eukaryota</taxon>
        <taxon>Fungi</taxon>
        <taxon>Dikarya</taxon>
        <taxon>Ascomycota</taxon>
        <taxon>Pezizomycotina</taxon>
        <taxon>Leotiomycetes</taxon>
        <taxon>Helotiales</taxon>
        <taxon>Ploettnerulaceae</taxon>
        <taxon>Oculimacula</taxon>
    </lineage>
</organism>
<gene>
    <name evidence="1" type="ORF">VTL71DRAFT_2684</name>
</gene>
<dbReference type="InterPro" id="IPR012337">
    <property type="entry name" value="RNaseH-like_sf"/>
</dbReference>
<keyword evidence="2" id="KW-1185">Reference proteome</keyword>
<proteinExistence type="predicted"/>
<reference evidence="1 2" key="1">
    <citation type="journal article" date="2024" name="Commun. Biol.">
        <title>Comparative genomic analysis of thermophilic fungi reveals convergent evolutionary adaptations and gene losses.</title>
        <authorList>
            <person name="Steindorff A.S."/>
            <person name="Aguilar-Pontes M.V."/>
            <person name="Robinson A.J."/>
            <person name="Andreopoulos B."/>
            <person name="LaButti K."/>
            <person name="Kuo A."/>
            <person name="Mondo S."/>
            <person name="Riley R."/>
            <person name="Otillar R."/>
            <person name="Haridas S."/>
            <person name="Lipzen A."/>
            <person name="Grimwood J."/>
            <person name="Schmutz J."/>
            <person name="Clum A."/>
            <person name="Reid I.D."/>
            <person name="Moisan M.C."/>
            <person name="Butler G."/>
            <person name="Nguyen T.T.M."/>
            <person name="Dewar K."/>
            <person name="Conant G."/>
            <person name="Drula E."/>
            <person name="Henrissat B."/>
            <person name="Hansel C."/>
            <person name="Singer S."/>
            <person name="Hutchinson M.I."/>
            <person name="de Vries R.P."/>
            <person name="Natvig D.O."/>
            <person name="Powell A.J."/>
            <person name="Tsang A."/>
            <person name="Grigoriev I.V."/>
        </authorList>
    </citation>
    <scope>NUCLEOTIDE SEQUENCE [LARGE SCALE GENOMIC DNA]</scope>
    <source>
        <strain evidence="1 2">CBS 494.80</strain>
    </source>
</reference>
<comment type="caution">
    <text evidence="1">The sequence shown here is derived from an EMBL/GenBank/DDBJ whole genome shotgun (WGS) entry which is preliminary data.</text>
</comment>
<protein>
    <submittedName>
        <fullName evidence="1">Uncharacterized protein</fullName>
    </submittedName>
</protein>
<dbReference type="Gene3D" id="3.30.420.10">
    <property type="entry name" value="Ribonuclease H-like superfamily/Ribonuclease H"/>
    <property type="match status" value="1"/>
</dbReference>
<evidence type="ECO:0000313" key="2">
    <source>
        <dbReference type="Proteomes" id="UP001595075"/>
    </source>
</evidence>
<dbReference type="SUPFAM" id="SSF53098">
    <property type="entry name" value="Ribonuclease H-like"/>
    <property type="match status" value="1"/>
</dbReference>